<keyword evidence="2" id="KW-1185">Reference proteome</keyword>
<reference evidence="1" key="1">
    <citation type="submission" date="2023-06" db="EMBL/GenBank/DDBJ databases">
        <authorList>
            <consortium name="Lawrence Berkeley National Laboratory"/>
            <person name="Ahrendt S."/>
            <person name="Sahu N."/>
            <person name="Indic B."/>
            <person name="Wong-Bajracharya J."/>
            <person name="Merenyi Z."/>
            <person name="Ke H.-M."/>
            <person name="Monk M."/>
            <person name="Kocsube S."/>
            <person name="Drula E."/>
            <person name="Lipzen A."/>
            <person name="Balint B."/>
            <person name="Henrissat B."/>
            <person name="Andreopoulos B."/>
            <person name="Martin F.M."/>
            <person name="Harder C.B."/>
            <person name="Rigling D."/>
            <person name="Ford K.L."/>
            <person name="Foster G.D."/>
            <person name="Pangilinan J."/>
            <person name="Papanicolaou A."/>
            <person name="Barry K."/>
            <person name="LaButti K."/>
            <person name="Viragh M."/>
            <person name="Koriabine M."/>
            <person name="Yan M."/>
            <person name="Riley R."/>
            <person name="Champramary S."/>
            <person name="Plett K.L."/>
            <person name="Tsai I.J."/>
            <person name="Slot J."/>
            <person name="Sipos G."/>
            <person name="Plett J."/>
            <person name="Nagy L.G."/>
            <person name="Grigoriev I.V."/>
        </authorList>
    </citation>
    <scope>NUCLEOTIDE SEQUENCE</scope>
    <source>
        <strain evidence="1">HWK02</strain>
    </source>
</reference>
<dbReference type="Proteomes" id="UP001175228">
    <property type="component" value="Unassembled WGS sequence"/>
</dbReference>
<name>A0AA39URT5_9AGAR</name>
<proteinExistence type="predicted"/>
<evidence type="ECO:0000313" key="2">
    <source>
        <dbReference type="Proteomes" id="UP001175228"/>
    </source>
</evidence>
<protein>
    <submittedName>
        <fullName evidence="1">Uncharacterized protein</fullName>
    </submittedName>
</protein>
<evidence type="ECO:0000313" key="1">
    <source>
        <dbReference type="EMBL" id="KAK0490095.1"/>
    </source>
</evidence>
<comment type="caution">
    <text evidence="1">The sequence shown here is derived from an EMBL/GenBank/DDBJ whole genome shotgun (WGS) entry which is preliminary data.</text>
</comment>
<organism evidence="1 2">
    <name type="scientific">Armillaria luteobubalina</name>
    <dbReference type="NCBI Taxonomy" id="153913"/>
    <lineage>
        <taxon>Eukaryota</taxon>
        <taxon>Fungi</taxon>
        <taxon>Dikarya</taxon>
        <taxon>Basidiomycota</taxon>
        <taxon>Agaricomycotina</taxon>
        <taxon>Agaricomycetes</taxon>
        <taxon>Agaricomycetidae</taxon>
        <taxon>Agaricales</taxon>
        <taxon>Marasmiineae</taxon>
        <taxon>Physalacriaceae</taxon>
        <taxon>Armillaria</taxon>
    </lineage>
</organism>
<dbReference type="AlphaFoldDB" id="A0AA39URT5"/>
<accession>A0AA39URT5</accession>
<gene>
    <name evidence="1" type="ORF">EDD18DRAFT_1358729</name>
</gene>
<sequence>MLCRGWALNAQKGMFGNGAVFSMAVGSSPHRVFPEPYCLRVSLTILQPVPSAMSPSRLGLARIVHSLCILKLGARGWSGSGDSTLKTSIQSRPASMPHFFISTPSSVLFFAPTGMLHSLGIQNSQKRLDGMSRFALTQRIVFRRYALWRSLGEDILRVEAVALT</sequence>
<dbReference type="EMBL" id="JAUEPU010000034">
    <property type="protein sequence ID" value="KAK0490095.1"/>
    <property type="molecule type" value="Genomic_DNA"/>
</dbReference>